<organism evidence="2 4">
    <name type="scientific">Dietzia cinnamea</name>
    <dbReference type="NCBI Taxonomy" id="321318"/>
    <lineage>
        <taxon>Bacteria</taxon>
        <taxon>Bacillati</taxon>
        <taxon>Actinomycetota</taxon>
        <taxon>Actinomycetes</taxon>
        <taxon>Mycobacteriales</taxon>
        <taxon>Dietziaceae</taxon>
        <taxon>Dietzia</taxon>
    </lineage>
</organism>
<evidence type="ECO:0000313" key="3">
    <source>
        <dbReference type="EMBL" id="MEX6465286.1"/>
    </source>
</evidence>
<evidence type="ECO:0000313" key="5">
    <source>
        <dbReference type="Proteomes" id="UP001560293"/>
    </source>
</evidence>
<reference evidence="5" key="2">
    <citation type="submission" date="2024-07" db="EMBL/GenBank/DDBJ databases">
        <title>Pseudomonas strain that inhibits Aeromonas fish pathogens.</title>
        <authorList>
            <person name="Wildschutte H."/>
        </authorList>
    </citation>
    <scope>NUCLEOTIDE SEQUENCE [LARGE SCALE GENOMIC DNA]</scope>
    <source>
        <strain evidence="5">n60</strain>
    </source>
</reference>
<reference evidence="2" key="1">
    <citation type="submission" date="2022-04" db="EMBL/GenBank/DDBJ databases">
        <title>Human microbiome associated bacterial genomes.</title>
        <authorList>
            <person name="Sandstrom S."/>
            <person name="Salamzade R."/>
            <person name="Kalan L.R."/>
        </authorList>
    </citation>
    <scope>NUCLEOTIDE SEQUENCE</scope>
    <source>
        <strain evidence="2">P3-SID1762</strain>
    </source>
</reference>
<gene>
    <name evidence="3" type="ORF">AB6N35_13250</name>
    <name evidence="2" type="ORF">M3D93_05240</name>
</gene>
<dbReference type="EMBL" id="JBFTEZ010000002">
    <property type="protein sequence ID" value="MEX6465286.1"/>
    <property type="molecule type" value="Genomic_DNA"/>
</dbReference>
<evidence type="ECO:0000313" key="4">
    <source>
        <dbReference type="Proteomes" id="UP001206890"/>
    </source>
</evidence>
<evidence type="ECO:0000256" key="1">
    <source>
        <dbReference type="SAM" id="MobiDB-lite"/>
    </source>
</evidence>
<dbReference type="Proteomes" id="UP001560293">
    <property type="component" value="Unassembled WGS sequence"/>
</dbReference>
<proteinExistence type="predicted"/>
<dbReference type="Proteomes" id="UP001206890">
    <property type="component" value="Unassembled WGS sequence"/>
</dbReference>
<feature type="compositionally biased region" description="Basic and acidic residues" evidence="1">
    <location>
        <begin position="58"/>
        <end position="67"/>
    </location>
</feature>
<name>A0AAW5Q5S3_9ACTN</name>
<feature type="region of interest" description="Disordered" evidence="1">
    <location>
        <begin position="24"/>
        <end position="67"/>
    </location>
</feature>
<accession>A0AAW5Q5S3</accession>
<evidence type="ECO:0000313" key="2">
    <source>
        <dbReference type="EMBL" id="MCT2117162.1"/>
    </source>
</evidence>
<comment type="caution">
    <text evidence="2">The sequence shown here is derived from an EMBL/GenBank/DDBJ whole genome shotgun (WGS) entry which is preliminary data.</text>
</comment>
<keyword evidence="5" id="KW-1185">Reference proteome</keyword>
<dbReference type="AlphaFoldDB" id="A0AAW5Q5S3"/>
<protein>
    <submittedName>
        <fullName evidence="2">Uncharacterized protein</fullName>
    </submittedName>
</protein>
<dbReference type="EMBL" id="JALXTC010000016">
    <property type="protein sequence ID" value="MCT2117162.1"/>
    <property type="molecule type" value="Genomic_DNA"/>
</dbReference>
<reference evidence="3" key="3">
    <citation type="submission" date="2024-07" db="EMBL/GenBank/DDBJ databases">
        <authorList>
            <person name="Wildschutte H."/>
        </authorList>
    </citation>
    <scope>NUCLEOTIDE SEQUENCE</scope>
    <source>
        <strain evidence="3">N60</strain>
    </source>
</reference>
<dbReference type="RefSeq" id="WP_232303087.1">
    <property type="nucleotide sequence ID" value="NZ_JAFFGT010000006.1"/>
</dbReference>
<sequence>MALSPPRRRIAHNVFLMRTDLSDIPTRTVPNPNARMRTADDSWTRNTPDPAETGETVLVERREIPGV</sequence>